<dbReference type="PROSITE" id="PS00194">
    <property type="entry name" value="THIOREDOXIN_1"/>
    <property type="match status" value="1"/>
</dbReference>
<dbReference type="PIRSF" id="PIRSF000077">
    <property type="entry name" value="Thioredoxin"/>
    <property type="match status" value="1"/>
</dbReference>
<evidence type="ECO:0000256" key="3">
    <source>
        <dbReference type="ARBA" id="ARBA00022448"/>
    </source>
</evidence>
<dbReference type="PROSITE" id="PS51352">
    <property type="entry name" value="THIOREDOXIN_2"/>
    <property type="match status" value="1"/>
</dbReference>
<dbReference type="InterPro" id="IPR005746">
    <property type="entry name" value="Thioredoxin"/>
</dbReference>
<dbReference type="AlphaFoldDB" id="A0A803FSP7"/>
<dbReference type="Gene3D" id="3.40.30.10">
    <property type="entry name" value="Glutaredoxin"/>
    <property type="match status" value="1"/>
</dbReference>
<sequence>MINLTDSSFEQNVLKSEGLVLVDFWAEWCGPCKMFSLILDEISIEYEGKLIVSKINIDTNPRTAPQYGIRSIPTLLLFQEGQVIATQVGALSKGQLSDFLDAHLQ</sequence>
<dbReference type="SUPFAM" id="SSF52833">
    <property type="entry name" value="Thioredoxin-like"/>
    <property type="match status" value="1"/>
</dbReference>
<dbReference type="GO" id="GO:0045454">
    <property type="term" value="P:cell redox homeostasis"/>
    <property type="evidence" value="ECO:0007669"/>
    <property type="project" value="TreeGrafter"/>
</dbReference>
<reference evidence="12 13" key="1">
    <citation type="submission" date="2019-02" db="EMBL/GenBank/DDBJ databases">
        <authorList>
            <person name="Manzano-Marin A."/>
            <person name="Manzano-Marin A."/>
        </authorList>
    </citation>
    <scope>NUCLEOTIDE SEQUENCE [LARGE SCALE GENOMIC DNA]</scope>
    <source>
        <strain evidence="12 13">ErCipiceae</strain>
    </source>
</reference>
<keyword evidence="5 10" id="KW-1015">Disulfide bond</keyword>
<protein>
    <recommendedName>
        <fullName evidence="7 8">Thioredoxin</fullName>
    </recommendedName>
</protein>
<proteinExistence type="inferred from homology"/>
<feature type="site" description="Contributes to redox potential value" evidence="9">
    <location>
        <position position="31"/>
    </location>
</feature>
<dbReference type="GO" id="GO:0015035">
    <property type="term" value="F:protein-disulfide reductase activity"/>
    <property type="evidence" value="ECO:0007669"/>
    <property type="project" value="UniProtKB-UniRule"/>
</dbReference>
<dbReference type="EMBL" id="LR217737">
    <property type="protein sequence ID" value="VFP87060.1"/>
    <property type="molecule type" value="Genomic_DNA"/>
</dbReference>
<dbReference type="NCBIfam" id="TIGR01068">
    <property type="entry name" value="thioredoxin"/>
    <property type="match status" value="1"/>
</dbReference>
<dbReference type="FunFam" id="3.40.30.10:FF:000001">
    <property type="entry name" value="Thioredoxin"/>
    <property type="match status" value="1"/>
</dbReference>
<feature type="disulfide bond" description="Redox-active" evidence="10">
    <location>
        <begin position="29"/>
        <end position="32"/>
    </location>
</feature>
<comment type="function">
    <text evidence="1">Participates in various redox reactions through the reversible oxidation of its active center dithiol to a disulfide and catalyzes dithiol-disulfide exchange reactions.</text>
</comment>
<evidence type="ECO:0000256" key="1">
    <source>
        <dbReference type="ARBA" id="ARBA00003318"/>
    </source>
</evidence>
<keyword evidence="3" id="KW-0813">Transport</keyword>
<dbReference type="NCBIfam" id="NF006898">
    <property type="entry name" value="PRK09381.1"/>
    <property type="match status" value="1"/>
</dbReference>
<name>A0A803FSP7_9GAMM</name>
<dbReference type="InterPro" id="IPR017937">
    <property type="entry name" value="Thioredoxin_CS"/>
</dbReference>
<dbReference type="PANTHER" id="PTHR45663">
    <property type="entry name" value="GEO12009P1"/>
    <property type="match status" value="1"/>
</dbReference>
<dbReference type="CDD" id="cd02947">
    <property type="entry name" value="TRX_family"/>
    <property type="match status" value="1"/>
</dbReference>
<dbReference type="GO" id="GO:0005829">
    <property type="term" value="C:cytosol"/>
    <property type="evidence" value="ECO:0007669"/>
    <property type="project" value="TreeGrafter"/>
</dbReference>
<feature type="active site" description="Nucleophile" evidence="9">
    <location>
        <position position="29"/>
    </location>
</feature>
<evidence type="ECO:0000256" key="6">
    <source>
        <dbReference type="ARBA" id="ARBA00023284"/>
    </source>
</evidence>
<accession>A0A803FSP7</accession>
<evidence type="ECO:0000256" key="8">
    <source>
        <dbReference type="PIRNR" id="PIRNR000077"/>
    </source>
</evidence>
<evidence type="ECO:0000256" key="2">
    <source>
        <dbReference type="ARBA" id="ARBA00008987"/>
    </source>
</evidence>
<evidence type="ECO:0000259" key="11">
    <source>
        <dbReference type="PROSITE" id="PS51352"/>
    </source>
</evidence>
<dbReference type="Pfam" id="PF00085">
    <property type="entry name" value="Thioredoxin"/>
    <property type="match status" value="1"/>
</dbReference>
<evidence type="ECO:0000313" key="13">
    <source>
        <dbReference type="Proteomes" id="UP000294289"/>
    </source>
</evidence>
<evidence type="ECO:0000256" key="4">
    <source>
        <dbReference type="ARBA" id="ARBA00022982"/>
    </source>
</evidence>
<keyword evidence="4" id="KW-0249">Electron transport</keyword>
<comment type="similarity">
    <text evidence="2 8">Belongs to the thioredoxin family.</text>
</comment>
<evidence type="ECO:0000313" key="12">
    <source>
        <dbReference type="EMBL" id="VFP87060.1"/>
    </source>
</evidence>
<evidence type="ECO:0000256" key="9">
    <source>
        <dbReference type="PIRSR" id="PIRSR000077-1"/>
    </source>
</evidence>
<feature type="active site" description="Nucleophile" evidence="9">
    <location>
        <position position="32"/>
    </location>
</feature>
<organism evidence="12 13">
    <name type="scientific">Candidatus Erwinia haradaeae</name>
    <dbReference type="NCBI Taxonomy" id="1922217"/>
    <lineage>
        <taxon>Bacteria</taxon>
        <taxon>Pseudomonadati</taxon>
        <taxon>Pseudomonadota</taxon>
        <taxon>Gammaproteobacteria</taxon>
        <taxon>Enterobacterales</taxon>
        <taxon>Erwiniaceae</taxon>
        <taxon>Erwinia</taxon>
    </lineage>
</organism>
<dbReference type="PANTHER" id="PTHR45663:SF11">
    <property type="entry name" value="GEO12009P1"/>
    <property type="match status" value="1"/>
</dbReference>
<dbReference type="Proteomes" id="UP000294289">
    <property type="component" value="Chromosome"/>
</dbReference>
<dbReference type="PRINTS" id="PR00421">
    <property type="entry name" value="THIOREDOXIN"/>
</dbReference>
<evidence type="ECO:0000256" key="10">
    <source>
        <dbReference type="PIRSR" id="PIRSR000077-4"/>
    </source>
</evidence>
<dbReference type="InterPro" id="IPR036249">
    <property type="entry name" value="Thioredoxin-like_sf"/>
</dbReference>
<feature type="site" description="Contributes to redox potential value" evidence="9">
    <location>
        <position position="30"/>
    </location>
</feature>
<keyword evidence="6 10" id="KW-0676">Redox-active center</keyword>
<feature type="domain" description="Thioredoxin" evidence="11">
    <location>
        <begin position="1"/>
        <end position="105"/>
    </location>
</feature>
<evidence type="ECO:0000256" key="7">
    <source>
        <dbReference type="NCBIfam" id="TIGR01068"/>
    </source>
</evidence>
<gene>
    <name evidence="12" type="primary">trxA</name>
    <name evidence="12" type="ORF">ERCIPICE3303_004</name>
</gene>
<dbReference type="InterPro" id="IPR013766">
    <property type="entry name" value="Thioredoxin_domain"/>
</dbReference>
<feature type="site" description="Deprotonates C-terminal active site Cys" evidence="9">
    <location>
        <position position="23"/>
    </location>
</feature>
<evidence type="ECO:0000256" key="5">
    <source>
        <dbReference type="ARBA" id="ARBA00023157"/>
    </source>
</evidence>